<gene>
    <name evidence="2" type="ORF">POVCU2_0071210</name>
</gene>
<protein>
    <submittedName>
        <fullName evidence="2">Asparagine-rich protein, putative</fullName>
    </submittedName>
</protein>
<feature type="compositionally biased region" description="Polar residues" evidence="1">
    <location>
        <begin position="586"/>
        <end position="595"/>
    </location>
</feature>
<feature type="compositionally biased region" description="Low complexity" evidence="1">
    <location>
        <begin position="609"/>
        <end position="656"/>
    </location>
</feature>
<feature type="region of interest" description="Disordered" evidence="1">
    <location>
        <begin position="576"/>
        <end position="596"/>
    </location>
</feature>
<feature type="compositionally biased region" description="Low complexity" evidence="1">
    <location>
        <begin position="1083"/>
        <end position="1119"/>
    </location>
</feature>
<feature type="compositionally biased region" description="Acidic residues" evidence="1">
    <location>
        <begin position="505"/>
        <end position="514"/>
    </location>
</feature>
<feature type="region of interest" description="Disordered" evidence="1">
    <location>
        <begin position="501"/>
        <end position="531"/>
    </location>
</feature>
<evidence type="ECO:0000256" key="1">
    <source>
        <dbReference type="SAM" id="MobiDB-lite"/>
    </source>
</evidence>
<name>A0A1A8WL39_PLAOA</name>
<feature type="region of interest" description="Disordered" evidence="1">
    <location>
        <begin position="1083"/>
        <end position="1121"/>
    </location>
</feature>
<sequence length="1763" mass="192972">MENTKPEVDVRGEDNGVKKISALEQHEKRECNVDENVSKNFVGGGGGGGGGYLFNLLDRLNNFKKIKPKTGEEEQQINGKCNEQDDLNEQEKKEENGSLDILEKAHEKKKEVTKGEIANGEIANGEIANGEAGKGGVTKAEISKKESFKELKKSEQYGICSNGNAASTSGVVSGVSSKNVHEKDEHMIINASIELKNGADDKENILCSNENMRNVKNGCIKDGDNNSVCNKSDVLMKSMNLRGLDKIKKLINEIRMNEEFYDEETNDLMLLYNDLYKCFFENIDYINVGNKNVKKYLKEEIEKLKENSNLLSHFLNNSKKEKNNILLNMNDAMLNEVKRSFYENFENKLKGGEYYSSEFEENIIKNRNVSTIFSILCRKQVINVLEEVYKNVFFPTPEQFDNKNRIIKRLSNMNKLMHFLLTTNAGMSGSNRDNCSGKNSGGVGSMGSINSNSGENCKSNNNNMIALENGATLHLTTAGSRGGGNIGESNNHRSHVVNTKRETEEVVDNDDEESHEIGNKTNLCSLSNGGNKTNKMNKLNLNKKTSNYFRKDNNETQISLSTCLTETPFIDKKLKEKSQKKKVIANDNSGSNTVLNDKGTLKKMLCDSGAHNNGGNHNLGNTGNGGNQHSNSGSGNANHSAHGNHSNHGNYNHNSHGNGVSANDYFSDMMVYISWVPKSARCQYPLELPKNSAERNKLAEYIEAKEQMLYILKLMGYEEIDNIYFHPPKGSHIKIKFKTLTCMNKFLKAYKNTPDKWKEDMFNFFNIPLRSSISVRDLRIERAVPRSSAAEFKKIKKMNKNYQDLFLFKDNYNLCEGNNVDKMEKINFHYDARNKHIVIQNTEENNNTPSVINTIRSNSNNLNMNVSMNLNGNANGSNSGVSNNQAGIGHGGMKKSNENRKNMHKMKGCSNMGELGADHMDDMDGSMMLNLEHNNSINDCNSRGFNGSGFNGSGFNGSGFNGNGFNGSGFNGSSFNGSGFNNSSFNNSGYNDGTTMHSSVNVMHKSLTVPGNNNGNNDTPTTMMMSNSMIDGKNSLTSCSNMNNSAKSGSDKIGIHHMNENSKVFLANKVGNMGRNMGGNMGSSHMNSSHASGNHISGSHMNSESFSNSNNGSLHNGCMGNNGGGDGKMNYSINHSNTMFTSRNSSRNMYLLKNNKNINRNGAVGEETASLLSTSTFVNSNTGQSIGKDLVHNGNFNFKKQTHYASFSNNTNGNISSISDHIFAYSNGSVSGNVNGNSNNANVNLSSSLSSGMDINGIVNMGLTIGSGMGGNNNNNNNNSTKGTQNATASIGQFTNSLIDPNCSKEKNFLRNFKSCYMGSGSKGSGINGGASHNDSNIGGGDALSNCVHQMGSVKVHNDGGGYCYGNGNYGYSNCGSGKFGAELMKEKYVQSEDMKEDFKNLINIDFINDIDMDYEDKSRNMHENMSRNIGHLQRQANAKRFIPLSSCLSEGLLGGNTNCNVSCNGNCSGNCNGNCDSSNHVKSREYGKYEKIPFNNMNEVSYIMNEEENSNEDMNFNENDFAYSNANVGNNKVGNACGMSVDGVTCVGAGVATTGVASPDGYNYFAEDKSNLYDNRKKNMFNYYTNAIAHVANSNMHIGISHNGSGNHGCGGSGHSNGSGNHPLVLDGTSANDNFNLAEHGENNSHSGSSISSGGGSGGMGMDMDMDMVMGNGGISSDNNPSSLYRSTLNANVYMDELSLNNAFGKYDDNFCEMKKKDEKRRGEYDMKINEEGNNKSFLNYSFHSSRVENDQNFSDNYVNFF</sequence>
<evidence type="ECO:0000313" key="2">
    <source>
        <dbReference type="EMBL" id="SBS91989.1"/>
    </source>
</evidence>
<feature type="compositionally biased region" description="Basic and acidic residues" evidence="1">
    <location>
        <begin position="89"/>
        <end position="99"/>
    </location>
</feature>
<reference evidence="3" key="1">
    <citation type="submission" date="2016-05" db="EMBL/GenBank/DDBJ databases">
        <authorList>
            <person name="Naeem Raeece"/>
        </authorList>
    </citation>
    <scope>NUCLEOTIDE SEQUENCE [LARGE SCALE GENOMIC DNA]</scope>
</reference>
<accession>A0A1A8WL39</accession>
<feature type="region of interest" description="Disordered" evidence="1">
    <location>
        <begin position="1610"/>
        <end position="1658"/>
    </location>
</feature>
<feature type="region of interest" description="Disordered" evidence="1">
    <location>
        <begin position="608"/>
        <end position="656"/>
    </location>
</feature>
<organism evidence="2 3">
    <name type="scientific">Plasmodium ovale curtisi</name>
    <dbReference type="NCBI Taxonomy" id="864141"/>
    <lineage>
        <taxon>Eukaryota</taxon>
        <taxon>Sar</taxon>
        <taxon>Alveolata</taxon>
        <taxon>Apicomplexa</taxon>
        <taxon>Aconoidasida</taxon>
        <taxon>Haemosporida</taxon>
        <taxon>Plasmodiidae</taxon>
        <taxon>Plasmodium</taxon>
        <taxon>Plasmodium (Plasmodium)</taxon>
    </lineage>
</organism>
<evidence type="ECO:0000313" key="3">
    <source>
        <dbReference type="Proteomes" id="UP000078560"/>
    </source>
</evidence>
<dbReference type="EMBL" id="FLQU01001203">
    <property type="protein sequence ID" value="SBS91989.1"/>
    <property type="molecule type" value="Genomic_DNA"/>
</dbReference>
<proteinExistence type="predicted"/>
<dbReference type="Proteomes" id="UP000078560">
    <property type="component" value="Unassembled WGS sequence"/>
</dbReference>
<feature type="region of interest" description="Disordered" evidence="1">
    <location>
        <begin position="68"/>
        <end position="99"/>
    </location>
</feature>